<reference evidence="1 2" key="1">
    <citation type="submission" date="2020-07" db="EMBL/GenBank/DDBJ databases">
        <title>Huge and variable diversity of episymbiotic CPR bacteria and DPANN archaea in groundwater ecosystems.</title>
        <authorList>
            <person name="He C.Y."/>
            <person name="Keren R."/>
            <person name="Whittaker M."/>
            <person name="Farag I.F."/>
            <person name="Doudna J."/>
            <person name="Cate J.H.D."/>
            <person name="Banfield J.F."/>
        </authorList>
    </citation>
    <scope>NUCLEOTIDE SEQUENCE [LARGE SCALE GENOMIC DNA]</scope>
    <source>
        <strain evidence="1">NC_groundwater_70_Ag_B-0.1um_54_66</strain>
    </source>
</reference>
<protein>
    <submittedName>
        <fullName evidence="1">Uncharacterized protein</fullName>
    </submittedName>
</protein>
<gene>
    <name evidence="1" type="ORF">HYS17_08865</name>
</gene>
<name>A0A7T5R154_9BACT</name>
<proteinExistence type="predicted"/>
<dbReference type="Proteomes" id="UP000595362">
    <property type="component" value="Chromosome"/>
</dbReference>
<organism evidence="1 2">
    <name type="scientific">Micavibrio aeruginosavorus</name>
    <dbReference type="NCBI Taxonomy" id="349221"/>
    <lineage>
        <taxon>Bacteria</taxon>
        <taxon>Pseudomonadati</taxon>
        <taxon>Bdellovibrionota</taxon>
        <taxon>Bdellovibrionia</taxon>
        <taxon>Bdellovibrionales</taxon>
        <taxon>Pseudobdellovibrionaceae</taxon>
        <taxon>Micavibrio</taxon>
    </lineage>
</organism>
<evidence type="ECO:0000313" key="1">
    <source>
        <dbReference type="EMBL" id="QQG35625.1"/>
    </source>
</evidence>
<sequence length="50" mass="5411">MKIIAVITGMTALLAVLAFVSISLIDVPVEQSEVVKTVSNDRFYSSDKNP</sequence>
<evidence type="ECO:0000313" key="2">
    <source>
        <dbReference type="Proteomes" id="UP000595362"/>
    </source>
</evidence>
<dbReference type="EMBL" id="CP066681">
    <property type="protein sequence ID" value="QQG35625.1"/>
    <property type="molecule type" value="Genomic_DNA"/>
</dbReference>
<dbReference type="AlphaFoldDB" id="A0A7T5R154"/>
<accession>A0A7T5R154</accession>